<keyword evidence="3" id="KW-1185">Reference proteome</keyword>
<evidence type="ECO:0000313" key="3">
    <source>
        <dbReference type="Proteomes" id="UP000780801"/>
    </source>
</evidence>
<comment type="caution">
    <text evidence="2">The sequence shown here is derived from an EMBL/GenBank/DDBJ whole genome shotgun (WGS) entry which is preliminary data.</text>
</comment>
<protein>
    <submittedName>
        <fullName evidence="2">Uncharacterized protein</fullName>
    </submittedName>
</protein>
<sequence>MSAITSLPPSTLAEQQPPSVVAAGVHHALDESMAGLSLDANTQASGYHPASQPTYPSYPSYQRPPHLSKELPQLPVSPTHPTPVQGELSQGLQAQRISLQLEANTSFADELGSYLSDQEALQTTPSLKEAIHGSSPPSSAHFVAPPGSAAVVAANGLPLSSGAESVHVTIITTTSSGSPVGPSVGQPVVTASSDIPRYQLSDTPVATSPPQPSGSISPTNGYYPHPPIASQGMNHGLSQPGAAAPWSSAPQQQQQQQPLGASPPLVYTYAQPQQPYLPQQNTYLPPPVLIKPGEGESPSSLVPALGIPSPIQYPGVAGDASA</sequence>
<evidence type="ECO:0000313" key="2">
    <source>
        <dbReference type="EMBL" id="KAF9577494.1"/>
    </source>
</evidence>
<dbReference type="EMBL" id="JAABOA010004758">
    <property type="protein sequence ID" value="KAF9577494.1"/>
    <property type="molecule type" value="Genomic_DNA"/>
</dbReference>
<gene>
    <name evidence="2" type="ORF">BGW38_007259</name>
</gene>
<feature type="non-terminal residue" evidence="2">
    <location>
        <position position="322"/>
    </location>
</feature>
<evidence type="ECO:0000256" key="1">
    <source>
        <dbReference type="SAM" id="MobiDB-lite"/>
    </source>
</evidence>
<dbReference type="Proteomes" id="UP000780801">
    <property type="component" value="Unassembled WGS sequence"/>
</dbReference>
<feature type="region of interest" description="Disordered" evidence="1">
    <location>
        <begin position="199"/>
        <end position="266"/>
    </location>
</feature>
<feature type="region of interest" description="Disordered" evidence="1">
    <location>
        <begin position="34"/>
        <end position="86"/>
    </location>
</feature>
<name>A0A9P6K9T1_9FUNG</name>
<feature type="region of interest" description="Disordered" evidence="1">
    <location>
        <begin position="287"/>
        <end position="322"/>
    </location>
</feature>
<proteinExistence type="predicted"/>
<accession>A0A9P6K9T1</accession>
<reference evidence="2" key="1">
    <citation type="journal article" date="2020" name="Fungal Divers.">
        <title>Resolving the Mortierellaceae phylogeny through synthesis of multi-gene phylogenetics and phylogenomics.</title>
        <authorList>
            <person name="Vandepol N."/>
            <person name="Liber J."/>
            <person name="Desiro A."/>
            <person name="Na H."/>
            <person name="Kennedy M."/>
            <person name="Barry K."/>
            <person name="Grigoriev I.V."/>
            <person name="Miller A.N."/>
            <person name="O'Donnell K."/>
            <person name="Stajich J.E."/>
            <person name="Bonito G."/>
        </authorList>
    </citation>
    <scope>NUCLEOTIDE SEQUENCE</scope>
    <source>
        <strain evidence="2">KOD1015</strain>
    </source>
</reference>
<dbReference type="AlphaFoldDB" id="A0A9P6K9T1"/>
<organism evidence="2 3">
    <name type="scientific">Lunasporangiospora selenospora</name>
    <dbReference type="NCBI Taxonomy" id="979761"/>
    <lineage>
        <taxon>Eukaryota</taxon>
        <taxon>Fungi</taxon>
        <taxon>Fungi incertae sedis</taxon>
        <taxon>Mucoromycota</taxon>
        <taxon>Mortierellomycotina</taxon>
        <taxon>Mortierellomycetes</taxon>
        <taxon>Mortierellales</taxon>
        <taxon>Mortierellaceae</taxon>
        <taxon>Lunasporangiospora</taxon>
    </lineage>
</organism>
<feature type="compositionally biased region" description="Polar residues" evidence="1">
    <location>
        <begin position="39"/>
        <end position="60"/>
    </location>
</feature>
<feature type="compositionally biased region" description="Low complexity" evidence="1">
    <location>
        <begin position="238"/>
        <end position="266"/>
    </location>
</feature>